<name>A0A375G9R9_9BURK</name>
<evidence type="ECO:0000256" key="3">
    <source>
        <dbReference type="ARBA" id="ARBA00022643"/>
    </source>
</evidence>
<evidence type="ECO:0000256" key="5">
    <source>
        <dbReference type="ARBA" id="ARBA00022857"/>
    </source>
</evidence>
<feature type="region of interest" description="Disordered" evidence="8">
    <location>
        <begin position="26"/>
        <end position="53"/>
    </location>
</feature>
<dbReference type="PANTHER" id="PTHR45846">
    <property type="entry name" value="TRNA-DIHYDROURIDINE(47) SYNTHASE [NAD(P)(+)]-LIKE"/>
    <property type="match status" value="1"/>
</dbReference>
<dbReference type="GO" id="GO:0050660">
    <property type="term" value="F:flavin adenine dinucleotide binding"/>
    <property type="evidence" value="ECO:0007669"/>
    <property type="project" value="InterPro"/>
</dbReference>
<protein>
    <recommendedName>
        <fullName evidence="7">tRNA-dihydrouridine synthase B</fullName>
        <ecNumber evidence="7">1.3.1.-</ecNumber>
    </recommendedName>
</protein>
<accession>A0A375G9R9</accession>
<dbReference type="GO" id="GO:0017150">
    <property type="term" value="F:tRNA dihydrouridine synthase activity"/>
    <property type="evidence" value="ECO:0007669"/>
    <property type="project" value="UniProtKB-UniRule"/>
</dbReference>
<dbReference type="PANTHER" id="PTHR45846:SF1">
    <property type="entry name" value="TRNA-DIHYDROURIDINE(47) SYNTHASE [NAD(P)(+)]-LIKE"/>
    <property type="match status" value="1"/>
</dbReference>
<dbReference type="InterPro" id="IPR013785">
    <property type="entry name" value="Aldolase_TIM"/>
</dbReference>
<dbReference type="SUPFAM" id="SSF51395">
    <property type="entry name" value="FMN-linked oxidoreductases"/>
    <property type="match status" value="1"/>
</dbReference>
<dbReference type="PROSITE" id="PS01136">
    <property type="entry name" value="UPF0034"/>
    <property type="match status" value="1"/>
</dbReference>
<dbReference type="InterPro" id="IPR018517">
    <property type="entry name" value="tRNA_hU_synthase_CS"/>
</dbReference>
<evidence type="ECO:0000259" key="9">
    <source>
        <dbReference type="Pfam" id="PF01207"/>
    </source>
</evidence>
<dbReference type="GO" id="GO:0010181">
    <property type="term" value="F:FMN binding"/>
    <property type="evidence" value="ECO:0007669"/>
    <property type="project" value="UniProtKB-UniRule"/>
</dbReference>
<keyword evidence="4 7" id="KW-0819">tRNA processing</keyword>
<dbReference type="Gene3D" id="1.10.1200.80">
    <property type="entry name" value="Putative flavin oxidoreducatase, domain 2"/>
    <property type="match status" value="1"/>
</dbReference>
<feature type="domain" description="DUS-like FMN-binding" evidence="9">
    <location>
        <begin position="86"/>
        <end position="393"/>
    </location>
</feature>
<dbReference type="Pfam" id="PF01207">
    <property type="entry name" value="Dus"/>
    <property type="match status" value="1"/>
</dbReference>
<evidence type="ECO:0000256" key="4">
    <source>
        <dbReference type="ARBA" id="ARBA00022694"/>
    </source>
</evidence>
<feature type="binding site" evidence="7">
    <location>
        <begin position="274"/>
        <end position="276"/>
    </location>
    <ligand>
        <name>FMN</name>
        <dbReference type="ChEBI" id="CHEBI:58210"/>
    </ligand>
</feature>
<organism evidence="10">
    <name type="scientific">Cupriavidus oxalaticus</name>
    <dbReference type="NCBI Taxonomy" id="96344"/>
    <lineage>
        <taxon>Bacteria</taxon>
        <taxon>Pseudomonadati</taxon>
        <taxon>Pseudomonadota</taxon>
        <taxon>Betaproteobacteria</taxon>
        <taxon>Burkholderiales</taxon>
        <taxon>Burkholderiaceae</taxon>
        <taxon>Cupriavidus</taxon>
    </lineage>
</organism>
<feature type="region of interest" description="Disordered" evidence="8">
    <location>
        <begin position="408"/>
        <end position="427"/>
    </location>
</feature>
<evidence type="ECO:0000256" key="2">
    <source>
        <dbReference type="ARBA" id="ARBA00022630"/>
    </source>
</evidence>
<dbReference type="HAMAP" id="MF_02042">
    <property type="entry name" value="DusB_subfam"/>
    <property type="match status" value="1"/>
</dbReference>
<proteinExistence type="inferred from homology"/>
<feature type="binding site" evidence="7">
    <location>
        <position position="142"/>
    </location>
    <ligand>
        <name>FMN</name>
        <dbReference type="ChEBI" id="CHEBI:58210"/>
    </ligand>
</feature>
<comment type="caution">
    <text evidence="10">The sequence shown here is derived from an EMBL/GenBank/DDBJ whole genome shotgun (WGS) entry which is preliminary data.</text>
</comment>
<dbReference type="NCBIfam" id="TIGR00737">
    <property type="entry name" value="nifR3_yhdG"/>
    <property type="match status" value="1"/>
</dbReference>
<comment type="similarity">
    <text evidence="7">Belongs to the Dus family. DusB subfamily.</text>
</comment>
<keyword evidence="3 7" id="KW-0288">FMN</keyword>
<evidence type="ECO:0000256" key="1">
    <source>
        <dbReference type="ARBA" id="ARBA00001917"/>
    </source>
</evidence>
<dbReference type="AlphaFoldDB" id="A0A375G9R9"/>
<comment type="function">
    <text evidence="7">Catalyzes the synthesis of 5,6-dihydrouridine (D), a modified base found in the D-loop of most tRNAs, via the reduction of the C5-C6 double bond in target uridines.</text>
</comment>
<keyword evidence="6 7" id="KW-0560">Oxidoreductase</keyword>
<dbReference type="Proteomes" id="UP000256862">
    <property type="component" value="Chromosome CO2235"/>
</dbReference>
<evidence type="ECO:0000256" key="7">
    <source>
        <dbReference type="HAMAP-Rule" id="MF_02042"/>
    </source>
</evidence>
<evidence type="ECO:0000313" key="10">
    <source>
        <dbReference type="EMBL" id="SPC16125.1"/>
    </source>
</evidence>
<feature type="binding site" evidence="7">
    <location>
        <begin position="298"/>
        <end position="299"/>
    </location>
    <ligand>
        <name>FMN</name>
        <dbReference type="ChEBI" id="CHEBI:58210"/>
    </ligand>
</feature>
<keyword evidence="7" id="KW-0694">RNA-binding</keyword>
<dbReference type="InterPro" id="IPR032887">
    <property type="entry name" value="DusB"/>
</dbReference>
<evidence type="ECO:0000256" key="8">
    <source>
        <dbReference type="SAM" id="MobiDB-lite"/>
    </source>
</evidence>
<comment type="catalytic activity">
    <reaction evidence="7">
        <text>a 5,6-dihydrouridine in tRNA + NAD(+) = a uridine in tRNA + NADH + H(+)</text>
        <dbReference type="Rhea" id="RHEA:54452"/>
        <dbReference type="Rhea" id="RHEA-COMP:13339"/>
        <dbReference type="Rhea" id="RHEA-COMP:13887"/>
        <dbReference type="ChEBI" id="CHEBI:15378"/>
        <dbReference type="ChEBI" id="CHEBI:57540"/>
        <dbReference type="ChEBI" id="CHEBI:57945"/>
        <dbReference type="ChEBI" id="CHEBI:65315"/>
        <dbReference type="ChEBI" id="CHEBI:74443"/>
    </reaction>
</comment>
<feature type="binding site" evidence="7">
    <location>
        <begin position="88"/>
        <end position="90"/>
    </location>
    <ligand>
        <name>FMN</name>
        <dbReference type="ChEBI" id="CHEBI:58210"/>
    </ligand>
</feature>
<dbReference type="InterPro" id="IPR004652">
    <property type="entry name" value="DusB-like"/>
</dbReference>
<dbReference type="InterPro" id="IPR024036">
    <property type="entry name" value="tRNA-dHydroUridine_Synthase_C"/>
</dbReference>
<feature type="binding site" evidence="7">
    <location>
        <position position="213"/>
    </location>
    <ligand>
        <name>FMN</name>
        <dbReference type="ChEBI" id="CHEBI:58210"/>
    </ligand>
</feature>
<sequence>MSRPIAGCSFGRDMFFRFVSVSPDRRKQVSRTRAGHPDPFGGARRQGGRAQQNRRPYRRLIVALSPPYRRPNVQIGPHQLRNNLFVAPMAGVTDRPFRQLCKQLGAGYAVSEMVASNAQLWKSEKTMRRANHAGEVEPIAVQIAGAEPSMMAEAARYNVDRGAQIIDINMGCPAKKVCNVAAGSALLQNEPLVVRIVEAVVAAVGERVPVTLKIRTGWNRENRNALRIARMVEDAGISMLTIHGRTRADLYHGDAEYETIAAVKAAISIPVVANGDITTPQKARQVLALTGADAIMIGRAAQGRPWLFREIEHFLKTGEMLPSPEVAEIRAIMNAHLEDHYAFYGEFTGVRTARKHIAWYTRGLRGANLFRHRMNTLESTTEQLAAVNAFFDEQAQFSDRLVYVDDDQGKQDKDEANNNNNGELLAA</sequence>
<comment type="cofactor">
    <cofactor evidence="1 7">
        <name>FMN</name>
        <dbReference type="ChEBI" id="CHEBI:58210"/>
    </cofactor>
</comment>
<dbReference type="Gene3D" id="3.20.20.70">
    <property type="entry name" value="Aldolase class I"/>
    <property type="match status" value="1"/>
</dbReference>
<dbReference type="InterPro" id="IPR035587">
    <property type="entry name" value="DUS-like_FMN-bd"/>
</dbReference>
<dbReference type="EMBL" id="OGUS01000125">
    <property type="protein sequence ID" value="SPC16125.1"/>
    <property type="molecule type" value="Genomic_DNA"/>
</dbReference>
<evidence type="ECO:0000256" key="6">
    <source>
        <dbReference type="ARBA" id="ARBA00023002"/>
    </source>
</evidence>
<keyword evidence="2 7" id="KW-0285">Flavoprotein</keyword>
<keyword evidence="7" id="KW-0820">tRNA-binding</keyword>
<gene>
    <name evidence="7" type="primary">dusB</name>
    <name evidence="10" type="ORF">CO2235_30067</name>
</gene>
<dbReference type="GO" id="GO:0000049">
    <property type="term" value="F:tRNA binding"/>
    <property type="evidence" value="ECO:0007669"/>
    <property type="project" value="UniProtKB-UniRule"/>
</dbReference>
<dbReference type="EC" id="1.3.1.-" evidence="7"/>
<keyword evidence="5 7" id="KW-0521">NADP</keyword>
<dbReference type="CDD" id="cd02801">
    <property type="entry name" value="DUS_like_FMN"/>
    <property type="match status" value="1"/>
</dbReference>
<comment type="catalytic activity">
    <reaction evidence="7">
        <text>a 5,6-dihydrouridine in tRNA + NADP(+) = a uridine in tRNA + NADPH + H(+)</text>
        <dbReference type="Rhea" id="RHEA:23624"/>
        <dbReference type="Rhea" id="RHEA-COMP:13339"/>
        <dbReference type="Rhea" id="RHEA-COMP:13887"/>
        <dbReference type="ChEBI" id="CHEBI:15378"/>
        <dbReference type="ChEBI" id="CHEBI:57783"/>
        <dbReference type="ChEBI" id="CHEBI:58349"/>
        <dbReference type="ChEBI" id="CHEBI:65315"/>
        <dbReference type="ChEBI" id="CHEBI:74443"/>
    </reaction>
</comment>
<reference evidence="10" key="1">
    <citation type="submission" date="2018-01" db="EMBL/GenBank/DDBJ databases">
        <authorList>
            <person name="Clerissi C."/>
        </authorList>
    </citation>
    <scope>NUCLEOTIDE SEQUENCE</scope>
    <source>
        <strain evidence="10">Cupriavidus oxalaticus LMG 2235</strain>
    </source>
</reference>
<feature type="active site" description="Proton donor" evidence="7">
    <location>
        <position position="172"/>
    </location>
</feature>